<keyword evidence="1" id="KW-0812">Transmembrane</keyword>
<sequence length="111" mass="12474">MLHGTAYAHCRTTGYRIQVSCILQGSVHNGLASVQSGYETSPILLTPVNRTWFACNPEDFINPFALRYNLLVFESFAAIFGLLGYVVTITRQRLLDERLVDKVRRQIAAVV</sequence>
<dbReference type="Proteomes" id="UP000784294">
    <property type="component" value="Unassembled WGS sequence"/>
</dbReference>
<dbReference type="OrthoDB" id="5971907at2759"/>
<keyword evidence="3" id="KW-1185">Reference proteome</keyword>
<dbReference type="Pfam" id="PF05439">
    <property type="entry name" value="JTB"/>
    <property type="match status" value="1"/>
</dbReference>
<accession>A0A3S5B7G5</accession>
<organism evidence="2 3">
    <name type="scientific">Protopolystoma xenopodis</name>
    <dbReference type="NCBI Taxonomy" id="117903"/>
    <lineage>
        <taxon>Eukaryota</taxon>
        <taxon>Metazoa</taxon>
        <taxon>Spiralia</taxon>
        <taxon>Lophotrochozoa</taxon>
        <taxon>Platyhelminthes</taxon>
        <taxon>Monogenea</taxon>
        <taxon>Polyopisthocotylea</taxon>
        <taxon>Polystomatidea</taxon>
        <taxon>Polystomatidae</taxon>
        <taxon>Protopolystoma</taxon>
    </lineage>
</organism>
<dbReference type="EMBL" id="CAAALY010251151">
    <property type="protein sequence ID" value="VEL35987.1"/>
    <property type="molecule type" value="Genomic_DNA"/>
</dbReference>
<evidence type="ECO:0000313" key="2">
    <source>
        <dbReference type="EMBL" id="VEL35987.1"/>
    </source>
</evidence>
<dbReference type="InterPro" id="IPR008657">
    <property type="entry name" value="JTB"/>
</dbReference>
<protein>
    <submittedName>
        <fullName evidence="2">Uncharacterized protein</fullName>
    </submittedName>
</protein>
<dbReference type="GO" id="GO:0016020">
    <property type="term" value="C:membrane"/>
    <property type="evidence" value="ECO:0007669"/>
    <property type="project" value="InterPro"/>
</dbReference>
<gene>
    <name evidence="2" type="ORF">PXEA_LOCUS29427</name>
</gene>
<keyword evidence="1" id="KW-0472">Membrane</keyword>
<keyword evidence="1" id="KW-1133">Transmembrane helix</keyword>
<reference evidence="2" key="1">
    <citation type="submission" date="2018-11" db="EMBL/GenBank/DDBJ databases">
        <authorList>
            <consortium name="Pathogen Informatics"/>
        </authorList>
    </citation>
    <scope>NUCLEOTIDE SEQUENCE</scope>
</reference>
<comment type="caution">
    <text evidence="2">The sequence shown here is derived from an EMBL/GenBank/DDBJ whole genome shotgun (WGS) entry which is preliminary data.</text>
</comment>
<evidence type="ECO:0000256" key="1">
    <source>
        <dbReference type="SAM" id="Phobius"/>
    </source>
</evidence>
<feature type="transmembrane region" description="Helical" evidence="1">
    <location>
        <begin position="68"/>
        <end position="88"/>
    </location>
</feature>
<name>A0A3S5B7G5_9PLAT</name>
<proteinExistence type="predicted"/>
<dbReference type="AlphaFoldDB" id="A0A3S5B7G5"/>
<evidence type="ECO:0000313" key="3">
    <source>
        <dbReference type="Proteomes" id="UP000784294"/>
    </source>
</evidence>